<sequence>MTRVEIIVNQSIEADLFETFSRYEIARHYTKIPSVHGTGNSDPKMGDHIWPEENAMIIIYCKKKEAEKIEEAVLEVKKRFPQEGLKIFSTKS</sequence>
<dbReference type="RefSeq" id="WP_149486932.1">
    <property type="nucleotide sequence ID" value="NZ_CP036150.1"/>
</dbReference>
<dbReference type="Gene3D" id="3.30.70.120">
    <property type="match status" value="1"/>
</dbReference>
<dbReference type="InterPro" id="IPR015867">
    <property type="entry name" value="N-reg_PII/ATP_PRibTrfase_C"/>
</dbReference>
<dbReference type="KEGG" id="ock:EXM22_12960"/>
<dbReference type="SUPFAM" id="SSF54913">
    <property type="entry name" value="GlnB-like"/>
    <property type="match status" value="1"/>
</dbReference>
<dbReference type="GO" id="GO:0030234">
    <property type="term" value="F:enzyme regulator activity"/>
    <property type="evidence" value="ECO:0007669"/>
    <property type="project" value="InterPro"/>
</dbReference>
<proteinExistence type="predicted"/>
<dbReference type="GO" id="GO:0006808">
    <property type="term" value="P:regulation of nitrogen utilization"/>
    <property type="evidence" value="ECO:0007669"/>
    <property type="project" value="InterPro"/>
</dbReference>
<dbReference type="Proteomes" id="UP000324209">
    <property type="component" value="Chromosome"/>
</dbReference>
<dbReference type="InterPro" id="IPR011322">
    <property type="entry name" value="N-reg_PII-like_a/b"/>
</dbReference>
<gene>
    <name evidence="1" type="ORF">EXM22_12960</name>
</gene>
<dbReference type="NCBIfam" id="NF045581">
    <property type="entry name" value="PG0541_fam"/>
    <property type="match status" value="1"/>
</dbReference>
<evidence type="ECO:0000313" key="1">
    <source>
        <dbReference type="EMBL" id="QEN08853.1"/>
    </source>
</evidence>
<dbReference type="AlphaFoldDB" id="A0A5C1QLD6"/>
<organism evidence="1 2">
    <name type="scientific">Oceanispirochaeta crateris</name>
    <dbReference type="NCBI Taxonomy" id="2518645"/>
    <lineage>
        <taxon>Bacteria</taxon>
        <taxon>Pseudomonadati</taxon>
        <taxon>Spirochaetota</taxon>
        <taxon>Spirochaetia</taxon>
        <taxon>Spirochaetales</taxon>
        <taxon>Spirochaetaceae</taxon>
        <taxon>Oceanispirochaeta</taxon>
    </lineage>
</organism>
<dbReference type="Pfam" id="PF00543">
    <property type="entry name" value="P-II"/>
    <property type="match status" value="1"/>
</dbReference>
<evidence type="ECO:0000313" key="2">
    <source>
        <dbReference type="Proteomes" id="UP000324209"/>
    </source>
</evidence>
<dbReference type="OrthoDB" id="350733at2"/>
<dbReference type="InterPro" id="IPR002187">
    <property type="entry name" value="N-reg_PII"/>
</dbReference>
<dbReference type="EMBL" id="CP036150">
    <property type="protein sequence ID" value="QEN08853.1"/>
    <property type="molecule type" value="Genomic_DNA"/>
</dbReference>
<keyword evidence="2" id="KW-1185">Reference proteome</keyword>
<evidence type="ECO:0008006" key="3">
    <source>
        <dbReference type="Google" id="ProtNLM"/>
    </source>
</evidence>
<protein>
    <recommendedName>
        <fullName evidence="3">Transcriptional regulator</fullName>
    </recommendedName>
</protein>
<accession>A0A5C1QLD6</accession>
<reference evidence="1 2" key="1">
    <citation type="submission" date="2019-02" db="EMBL/GenBank/DDBJ databases">
        <title>Complete Genome Sequence and Methylome Analysis of free living Spirochaetas.</title>
        <authorList>
            <person name="Fomenkov A."/>
            <person name="Dubinina G."/>
            <person name="Leshcheva N."/>
            <person name="Mikheeva N."/>
            <person name="Grabovich M."/>
            <person name="Vincze T."/>
            <person name="Roberts R.J."/>
        </authorList>
    </citation>
    <scope>NUCLEOTIDE SEQUENCE [LARGE SCALE GENOMIC DNA]</scope>
    <source>
        <strain evidence="1 2">K2</strain>
    </source>
</reference>
<name>A0A5C1QLD6_9SPIO</name>